<dbReference type="AlphaFoldDB" id="A0A1H7VM04"/>
<accession>A0A1H7VM04</accession>
<dbReference type="RefSeq" id="WP_042446160.1">
    <property type="nucleotide sequence ID" value="NZ_BBPN01000010.1"/>
</dbReference>
<keyword evidence="3" id="KW-1185">Reference proteome</keyword>
<dbReference type="eggNOG" id="COG1305">
    <property type="taxonomic scope" value="Bacteria"/>
</dbReference>
<proteinExistence type="predicted"/>
<dbReference type="PANTHER" id="PTHR33490:SF3">
    <property type="entry name" value="CONSERVED INTEGRAL MEMBRANE PROTEIN"/>
    <property type="match status" value="1"/>
</dbReference>
<organism evidence="2 3">
    <name type="scientific">Streptacidiphilus jiangxiensis</name>
    <dbReference type="NCBI Taxonomy" id="235985"/>
    <lineage>
        <taxon>Bacteria</taxon>
        <taxon>Bacillati</taxon>
        <taxon>Actinomycetota</taxon>
        <taxon>Actinomycetes</taxon>
        <taxon>Kitasatosporales</taxon>
        <taxon>Streptomycetaceae</taxon>
        <taxon>Streptacidiphilus</taxon>
    </lineage>
</organism>
<name>A0A1H7VM04_STRJI</name>
<dbReference type="SUPFAM" id="SSF54001">
    <property type="entry name" value="Cysteine proteinases"/>
    <property type="match status" value="1"/>
</dbReference>
<evidence type="ECO:0000259" key="1">
    <source>
        <dbReference type="Pfam" id="PF01841"/>
    </source>
</evidence>
<dbReference type="Proteomes" id="UP000183015">
    <property type="component" value="Unassembled WGS sequence"/>
</dbReference>
<dbReference type="OrthoDB" id="4697328at2"/>
<dbReference type="Gene3D" id="3.10.620.30">
    <property type="match status" value="1"/>
</dbReference>
<dbReference type="InterPro" id="IPR038765">
    <property type="entry name" value="Papain-like_cys_pep_sf"/>
</dbReference>
<sequence length="233" mass="25186">MSAELDALRAPTGFLDHESPAVRAFVDKALAKAGLTDAPAGPEGDIAKAVALYYAVRDGIPYEVYGADLSHRGLSASGVLEHGLGFCVHKSILYAAAVRAVGVPSRLYYGDVRNHLASPRLRELVGGDVFRFHSLAVVHLDGRWVKATPVFNKMLCKLYGITPLDFDGRSDSLYHPFDSDGRRHMEFLHVHGEFDDVPYDLVVDGIKTAHPRLFASAHTTTSGSLVAEATSAV</sequence>
<dbReference type="Pfam" id="PF01841">
    <property type="entry name" value="Transglut_core"/>
    <property type="match status" value="1"/>
</dbReference>
<feature type="domain" description="Transglutaminase-like" evidence="1">
    <location>
        <begin position="40"/>
        <end position="149"/>
    </location>
</feature>
<protein>
    <submittedName>
        <fullName evidence="2">Transglutaminase-like superfamily protein</fullName>
    </submittedName>
</protein>
<gene>
    <name evidence="2" type="ORF">SAMN05414137_118119</name>
</gene>
<dbReference type="PANTHER" id="PTHR33490">
    <property type="entry name" value="BLR5614 PROTEIN-RELATED"/>
    <property type="match status" value="1"/>
</dbReference>
<dbReference type="STRING" id="235985.SAMN05414137_118119"/>
<dbReference type="EMBL" id="FOAZ01000018">
    <property type="protein sequence ID" value="SEM10064.1"/>
    <property type="molecule type" value="Genomic_DNA"/>
</dbReference>
<evidence type="ECO:0000313" key="2">
    <source>
        <dbReference type="EMBL" id="SEM10064.1"/>
    </source>
</evidence>
<dbReference type="InterPro" id="IPR002931">
    <property type="entry name" value="Transglutaminase-like"/>
</dbReference>
<reference evidence="3" key="1">
    <citation type="submission" date="2016-10" db="EMBL/GenBank/DDBJ databases">
        <authorList>
            <person name="Varghese N."/>
        </authorList>
    </citation>
    <scope>NUCLEOTIDE SEQUENCE [LARGE SCALE GENOMIC DNA]</scope>
    <source>
        <strain evidence="3">DSM 45096 / BCRC 16803 / CGMCC 4.1857 / CIP 109030 / JCM 12277 / KCTC 19219 / NBRC 100920 / 33214</strain>
    </source>
</reference>
<evidence type="ECO:0000313" key="3">
    <source>
        <dbReference type="Proteomes" id="UP000183015"/>
    </source>
</evidence>